<dbReference type="GO" id="GO:0016020">
    <property type="term" value="C:membrane"/>
    <property type="evidence" value="ECO:0007669"/>
    <property type="project" value="UniProtKB-SubCell"/>
</dbReference>
<dbReference type="AlphaFoldDB" id="A0A2K4FEF9"/>
<dbReference type="RefSeq" id="WP_103371070.1">
    <property type="nucleotide sequence ID" value="NZ_CBCRVO010000001.1"/>
</dbReference>
<keyword evidence="7" id="KW-1185">Reference proteome</keyword>
<dbReference type="PANTHER" id="PTHR37306">
    <property type="entry name" value="COLICIN V PRODUCTION PROTEIN"/>
    <property type="match status" value="1"/>
</dbReference>
<dbReference type="PANTHER" id="PTHR37306:SF1">
    <property type="entry name" value="COLICIN V PRODUCTION PROTEIN"/>
    <property type="match status" value="1"/>
</dbReference>
<dbReference type="GeneID" id="98297318"/>
<protein>
    <submittedName>
        <fullName evidence="6">Colicin V production protein CvpA</fullName>
    </submittedName>
</protein>
<evidence type="ECO:0000256" key="2">
    <source>
        <dbReference type="ARBA" id="ARBA00022692"/>
    </source>
</evidence>
<accession>A0A2K4FEF9</accession>
<evidence type="ECO:0000256" key="3">
    <source>
        <dbReference type="ARBA" id="ARBA00022989"/>
    </source>
</evidence>
<dbReference type="Proteomes" id="UP000242712">
    <property type="component" value="Unassembled WGS sequence"/>
</dbReference>
<keyword evidence="2 5" id="KW-0812">Transmembrane</keyword>
<dbReference type="InterPro" id="IPR003825">
    <property type="entry name" value="Colicin-V_CvpA"/>
</dbReference>
<keyword evidence="3 5" id="KW-1133">Transmembrane helix</keyword>
<evidence type="ECO:0000256" key="5">
    <source>
        <dbReference type="SAM" id="Phobius"/>
    </source>
</evidence>
<dbReference type="Pfam" id="PF02674">
    <property type="entry name" value="Colicin_V"/>
    <property type="match status" value="1"/>
</dbReference>
<sequence length="173" mass="19606">MILDIILILFLLIIGTSGFRNGLWLSFINFVCSAVAVFLGYKFYTQVANKLDLFIPFPKTKAYDMTYAFEFSNLQQRFNDVIAFIIVVFIARLILHIVIGVFGNMMQSGRSTLLSRLLGLVPSIIIALFIATLGVYIIALYPDAHLQHQLATSKLAELILYHIPYISNFIQHL</sequence>
<evidence type="ECO:0000256" key="4">
    <source>
        <dbReference type="ARBA" id="ARBA00023136"/>
    </source>
</evidence>
<feature type="transmembrane region" description="Helical" evidence="5">
    <location>
        <begin position="117"/>
        <end position="141"/>
    </location>
</feature>
<comment type="caution">
    <text evidence="6">The sequence shown here is derived from an EMBL/GenBank/DDBJ whole genome shotgun (WGS) entry which is preliminary data.</text>
</comment>
<dbReference type="OrthoDB" id="2413505at2"/>
<feature type="transmembrane region" description="Helical" evidence="5">
    <location>
        <begin position="21"/>
        <end position="44"/>
    </location>
</feature>
<organism evidence="6 7">
    <name type="scientific">Staphylococcus argensis</name>
    <dbReference type="NCBI Taxonomy" id="1607738"/>
    <lineage>
        <taxon>Bacteria</taxon>
        <taxon>Bacillati</taxon>
        <taxon>Bacillota</taxon>
        <taxon>Bacilli</taxon>
        <taxon>Bacillales</taxon>
        <taxon>Staphylococcaceae</taxon>
        <taxon>Staphylococcus</taxon>
    </lineage>
</organism>
<feature type="transmembrane region" description="Helical" evidence="5">
    <location>
        <begin position="81"/>
        <end position="105"/>
    </location>
</feature>
<gene>
    <name evidence="6" type="ORF">CD039_03065</name>
</gene>
<dbReference type="GO" id="GO:0009403">
    <property type="term" value="P:toxin biosynthetic process"/>
    <property type="evidence" value="ECO:0007669"/>
    <property type="project" value="InterPro"/>
</dbReference>
<comment type="subcellular location">
    <subcellularLocation>
        <location evidence="1">Membrane</location>
        <topology evidence="1">Multi-pass membrane protein</topology>
    </subcellularLocation>
</comment>
<dbReference type="EMBL" id="PPPX01000001">
    <property type="protein sequence ID" value="POA09739.1"/>
    <property type="molecule type" value="Genomic_DNA"/>
</dbReference>
<reference evidence="6 7" key="1">
    <citation type="submission" date="2017-08" db="EMBL/GenBank/DDBJ databases">
        <title>Draft genome sequences of 64 type strains of genus Staph aureus.</title>
        <authorList>
            <person name="Cole K."/>
            <person name="Golubchik T."/>
            <person name="Russell J."/>
            <person name="Foster D."/>
            <person name="Llewelyn M."/>
            <person name="Wilson D."/>
            <person name="Crook D."/>
            <person name="Paul J."/>
        </authorList>
    </citation>
    <scope>NUCLEOTIDE SEQUENCE [LARGE SCALE GENOMIC DNA]</scope>
    <source>
        <strain evidence="6 7">DSM 29875</strain>
    </source>
</reference>
<evidence type="ECO:0000256" key="1">
    <source>
        <dbReference type="ARBA" id="ARBA00004141"/>
    </source>
</evidence>
<evidence type="ECO:0000313" key="7">
    <source>
        <dbReference type="Proteomes" id="UP000242712"/>
    </source>
</evidence>
<proteinExistence type="predicted"/>
<name>A0A2K4FEF9_9STAP</name>
<evidence type="ECO:0000313" key="6">
    <source>
        <dbReference type="EMBL" id="POA09739.1"/>
    </source>
</evidence>
<keyword evidence="4 5" id="KW-0472">Membrane</keyword>